<evidence type="ECO:0000259" key="2">
    <source>
        <dbReference type="Pfam" id="PF24864"/>
    </source>
</evidence>
<dbReference type="AlphaFoldDB" id="A0A9W8Z774"/>
<dbReference type="Pfam" id="PF24864">
    <property type="entry name" value="DUF7730"/>
    <property type="match status" value="1"/>
</dbReference>
<dbReference type="Proteomes" id="UP001140510">
    <property type="component" value="Unassembled WGS sequence"/>
</dbReference>
<comment type="caution">
    <text evidence="3">The sequence shown here is derived from an EMBL/GenBank/DDBJ whole genome shotgun (WGS) entry which is preliminary data.</text>
</comment>
<keyword evidence="1" id="KW-1133">Transmembrane helix</keyword>
<protein>
    <recommendedName>
        <fullName evidence="2">DUF7730 domain-containing protein</fullName>
    </recommendedName>
</protein>
<evidence type="ECO:0000313" key="3">
    <source>
        <dbReference type="EMBL" id="KAJ4398110.1"/>
    </source>
</evidence>
<gene>
    <name evidence="3" type="ORF">N0V91_010458</name>
</gene>
<name>A0A9W8Z774_9PLEO</name>
<dbReference type="OrthoDB" id="4757095at2759"/>
<keyword evidence="4" id="KW-1185">Reference proteome</keyword>
<proteinExistence type="predicted"/>
<dbReference type="PANTHER" id="PTHR38790:SF9">
    <property type="entry name" value="F-BOX DOMAIN-CONTAINING PROTEIN"/>
    <property type="match status" value="1"/>
</dbReference>
<feature type="domain" description="DUF7730" evidence="2">
    <location>
        <begin position="91"/>
        <end position="314"/>
    </location>
</feature>
<evidence type="ECO:0000313" key="4">
    <source>
        <dbReference type="Proteomes" id="UP001140510"/>
    </source>
</evidence>
<sequence>MARPSASRRAGNGAAKALAKMGTFACKSVFWICCGPCILCALCFIKPKPAGRRRGCKQTRPPLIRPTTPPPRLRPVTMSAIDMQSDQKTLDQSQSPFISKLPLEIRRLIYFETLGGITVKLRTADGKPHARRRRYASDVKELYYPRCIELELGLPMLRTCRQIYSEAIEYLYTSNSFSFATWDDDFPTIDHLHCYFLPQRLVQVQDVCIDWEIDSFYFNHHHGITADQLQFAAWKKSWTAILALTGLRRLHVTLYFRWRDMLDCYEEIWKPNEETLLEPVKSVTVPSSFVLVLPDRRCSTGIDMGESKCVLELPREIVFEDFELGTT</sequence>
<evidence type="ECO:0000256" key="1">
    <source>
        <dbReference type="SAM" id="Phobius"/>
    </source>
</evidence>
<keyword evidence="1" id="KW-0812">Transmembrane</keyword>
<accession>A0A9W8Z774</accession>
<feature type="transmembrane region" description="Helical" evidence="1">
    <location>
        <begin position="28"/>
        <end position="45"/>
    </location>
</feature>
<dbReference type="PANTHER" id="PTHR38790">
    <property type="entry name" value="2EXR DOMAIN-CONTAINING PROTEIN-RELATED"/>
    <property type="match status" value="1"/>
</dbReference>
<reference evidence="3" key="1">
    <citation type="submission" date="2022-10" db="EMBL/GenBank/DDBJ databases">
        <title>Tapping the CABI collections for fungal endophytes: first genome assemblies for Collariella, Neodidymelliopsis, Ascochyta clinopodiicola, Didymella pomorum, Didymosphaeria variabile, Neocosmospora piperis and Neocucurbitaria cava.</title>
        <authorList>
            <person name="Hill R."/>
        </authorList>
    </citation>
    <scope>NUCLEOTIDE SEQUENCE</scope>
    <source>
        <strain evidence="3">IMI 355091</strain>
    </source>
</reference>
<dbReference type="EMBL" id="JAPEVA010000139">
    <property type="protein sequence ID" value="KAJ4398110.1"/>
    <property type="molecule type" value="Genomic_DNA"/>
</dbReference>
<dbReference type="InterPro" id="IPR056632">
    <property type="entry name" value="DUF7730"/>
</dbReference>
<keyword evidence="1" id="KW-0472">Membrane</keyword>
<organism evidence="3 4">
    <name type="scientific">Didymella pomorum</name>
    <dbReference type="NCBI Taxonomy" id="749634"/>
    <lineage>
        <taxon>Eukaryota</taxon>
        <taxon>Fungi</taxon>
        <taxon>Dikarya</taxon>
        <taxon>Ascomycota</taxon>
        <taxon>Pezizomycotina</taxon>
        <taxon>Dothideomycetes</taxon>
        <taxon>Pleosporomycetidae</taxon>
        <taxon>Pleosporales</taxon>
        <taxon>Pleosporineae</taxon>
        <taxon>Didymellaceae</taxon>
        <taxon>Didymella</taxon>
    </lineage>
</organism>